<protein>
    <submittedName>
        <fullName evidence="1">Uncharacterized protein</fullName>
    </submittedName>
</protein>
<reference evidence="1" key="1">
    <citation type="submission" date="2020-05" db="EMBL/GenBank/DDBJ databases">
        <title>Large-scale comparative analyses of tick genomes elucidate their genetic diversity and vector capacities.</title>
        <authorList>
            <person name="Jia N."/>
            <person name="Wang J."/>
            <person name="Shi W."/>
            <person name="Du L."/>
            <person name="Sun Y."/>
            <person name="Zhan W."/>
            <person name="Jiang J."/>
            <person name="Wang Q."/>
            <person name="Zhang B."/>
            <person name="Ji P."/>
            <person name="Sakyi L.B."/>
            <person name="Cui X."/>
            <person name="Yuan T."/>
            <person name="Jiang B."/>
            <person name="Yang W."/>
            <person name="Lam T.T.-Y."/>
            <person name="Chang Q."/>
            <person name="Ding S."/>
            <person name="Wang X."/>
            <person name="Zhu J."/>
            <person name="Ruan X."/>
            <person name="Zhao L."/>
            <person name="Wei J."/>
            <person name="Que T."/>
            <person name="Du C."/>
            <person name="Cheng J."/>
            <person name="Dai P."/>
            <person name="Han X."/>
            <person name="Huang E."/>
            <person name="Gao Y."/>
            <person name="Liu J."/>
            <person name="Shao H."/>
            <person name="Ye R."/>
            <person name="Li L."/>
            <person name="Wei W."/>
            <person name="Wang X."/>
            <person name="Wang C."/>
            <person name="Yang T."/>
            <person name="Huo Q."/>
            <person name="Li W."/>
            <person name="Guo W."/>
            <person name="Chen H."/>
            <person name="Zhou L."/>
            <person name="Ni X."/>
            <person name="Tian J."/>
            <person name="Zhou Y."/>
            <person name="Sheng Y."/>
            <person name="Liu T."/>
            <person name="Pan Y."/>
            <person name="Xia L."/>
            <person name="Li J."/>
            <person name="Zhao F."/>
            <person name="Cao W."/>
        </authorList>
    </citation>
    <scope>NUCLEOTIDE SEQUENCE</scope>
    <source>
        <strain evidence="1">Hyas-2018</strain>
    </source>
</reference>
<accession>A0ACB7T4M6</accession>
<keyword evidence="2" id="KW-1185">Reference proteome</keyword>
<organism evidence="1 2">
    <name type="scientific">Hyalomma asiaticum</name>
    <name type="common">Tick</name>
    <dbReference type="NCBI Taxonomy" id="266040"/>
    <lineage>
        <taxon>Eukaryota</taxon>
        <taxon>Metazoa</taxon>
        <taxon>Ecdysozoa</taxon>
        <taxon>Arthropoda</taxon>
        <taxon>Chelicerata</taxon>
        <taxon>Arachnida</taxon>
        <taxon>Acari</taxon>
        <taxon>Parasitiformes</taxon>
        <taxon>Ixodida</taxon>
        <taxon>Ixodoidea</taxon>
        <taxon>Ixodidae</taxon>
        <taxon>Hyalomminae</taxon>
        <taxon>Hyalomma</taxon>
    </lineage>
</organism>
<proteinExistence type="predicted"/>
<evidence type="ECO:0000313" key="1">
    <source>
        <dbReference type="EMBL" id="KAH6941930.1"/>
    </source>
</evidence>
<sequence>MDVYGRRMAGSPRAANAAVHLPKDYRVILPSLPAGEALRRAAVHHCDAAVRPYGMNYFAKAAQGTSHH</sequence>
<dbReference type="Proteomes" id="UP000821845">
    <property type="component" value="Chromosome 11"/>
</dbReference>
<gene>
    <name evidence="1" type="ORF">HPB50_024446</name>
</gene>
<dbReference type="EMBL" id="CM023491">
    <property type="protein sequence ID" value="KAH6941930.1"/>
    <property type="molecule type" value="Genomic_DNA"/>
</dbReference>
<comment type="caution">
    <text evidence="1">The sequence shown here is derived from an EMBL/GenBank/DDBJ whole genome shotgun (WGS) entry which is preliminary data.</text>
</comment>
<name>A0ACB7T4M6_HYAAI</name>
<evidence type="ECO:0000313" key="2">
    <source>
        <dbReference type="Proteomes" id="UP000821845"/>
    </source>
</evidence>